<organism evidence="3 4">
    <name type="scientific">Paenibacillus durus</name>
    <name type="common">Paenibacillus azotofixans</name>
    <dbReference type="NCBI Taxonomy" id="44251"/>
    <lineage>
        <taxon>Bacteria</taxon>
        <taxon>Bacillati</taxon>
        <taxon>Bacillota</taxon>
        <taxon>Bacilli</taxon>
        <taxon>Bacillales</taxon>
        <taxon>Paenibacillaceae</taxon>
        <taxon>Paenibacillus</taxon>
    </lineage>
</organism>
<dbReference type="Proteomes" id="UP000029409">
    <property type="component" value="Chromosome"/>
</dbReference>
<dbReference type="InterPro" id="IPR035348">
    <property type="entry name" value="MoaF_C"/>
</dbReference>
<dbReference type="eggNOG" id="ENOG502ZAQM">
    <property type="taxonomic scope" value="Bacteria"/>
</dbReference>
<sequence length="272" mass="30895">MIEHSKKPEYISVGELSVGFSEHSLAPTHELEGSEYTFYYEEGKITRLTFIDSEQVKWVIAVGGSEQSYVSFYNAVSPRPHWYFIDFIIEGGDEAKQSVSILLNLRSNIALVITGILPGAAEMQIPIIQRAKEALPLSSVTCSFEHASIDAPFTALTPRCEETTELIGKRIEFVYSSKDVYEHIYLNEKMYTWHCINGSEKGLCDTDRCFYYKLDDEFYLFVWMEKVIPTLGIVLEDLKAMRSYGKIYGYESHDAGTTANFPVGSYAKEKQS</sequence>
<accession>A0A089IU46</accession>
<evidence type="ECO:0000313" key="4">
    <source>
        <dbReference type="Proteomes" id="UP000029409"/>
    </source>
</evidence>
<evidence type="ECO:0000259" key="1">
    <source>
        <dbReference type="Pfam" id="PF10703"/>
    </source>
</evidence>
<dbReference type="STRING" id="44251.PDUR_11735"/>
<proteinExistence type="predicted"/>
<dbReference type="Gene3D" id="2.40.128.20">
    <property type="match status" value="1"/>
</dbReference>
<dbReference type="RefSeq" id="WP_042206344.1">
    <property type="nucleotide sequence ID" value="NZ_CP009288.1"/>
</dbReference>
<evidence type="ECO:0000259" key="2">
    <source>
        <dbReference type="Pfam" id="PF17409"/>
    </source>
</evidence>
<evidence type="ECO:0008006" key="5">
    <source>
        <dbReference type="Google" id="ProtNLM"/>
    </source>
</evidence>
<evidence type="ECO:0000313" key="3">
    <source>
        <dbReference type="EMBL" id="AIQ12494.1"/>
    </source>
</evidence>
<dbReference type="Pfam" id="PF10703">
    <property type="entry name" value="MoaF"/>
    <property type="match status" value="1"/>
</dbReference>
<dbReference type="KEGG" id="pdu:PDUR_11735"/>
<dbReference type="Pfam" id="PF17409">
    <property type="entry name" value="MoaF_C"/>
    <property type="match status" value="1"/>
</dbReference>
<dbReference type="EMBL" id="CP009288">
    <property type="protein sequence ID" value="AIQ12494.1"/>
    <property type="molecule type" value="Genomic_DNA"/>
</dbReference>
<protein>
    <recommendedName>
        <fullName evidence="5">Molybdenum cofactor biosynthesis protein F</fullName>
    </recommendedName>
</protein>
<dbReference type="InterPro" id="IPR024724">
    <property type="entry name" value="MoaF_N"/>
</dbReference>
<keyword evidence="4" id="KW-1185">Reference proteome</keyword>
<feature type="domain" description="Molybdenum cofactor biosynthesis protein F N-terminal" evidence="1">
    <location>
        <begin position="9"/>
        <end position="117"/>
    </location>
</feature>
<gene>
    <name evidence="3" type="ORF">PDUR_11735</name>
</gene>
<dbReference type="InterPro" id="IPR012674">
    <property type="entry name" value="Calycin"/>
</dbReference>
<dbReference type="AlphaFoldDB" id="A0A089IU46"/>
<reference evidence="3 4" key="1">
    <citation type="submission" date="2014-08" db="EMBL/GenBank/DDBJ databases">
        <title>Comparative genomics of the Paenibacillus odorifer group.</title>
        <authorList>
            <person name="den Bakker H.C."/>
            <person name="Tsai Y.-C."/>
            <person name="Martin N."/>
            <person name="Korlach J."/>
            <person name="Wiedmann M."/>
        </authorList>
    </citation>
    <scope>NUCLEOTIDE SEQUENCE [LARGE SCALE GENOMIC DNA]</scope>
    <source>
        <strain evidence="3 4">DSM 1735</strain>
    </source>
</reference>
<name>A0A089IU46_PAEDU</name>
<feature type="domain" description="MoaF C-terminal" evidence="2">
    <location>
        <begin position="161"/>
        <end position="268"/>
    </location>
</feature>